<dbReference type="CDD" id="cd00371">
    <property type="entry name" value="HMA"/>
    <property type="match status" value="1"/>
</dbReference>
<feature type="domain" description="HMA" evidence="3">
    <location>
        <begin position="4"/>
        <end position="70"/>
    </location>
</feature>
<accession>A0A0S4QSY8</accession>
<proteinExistence type="predicted"/>
<dbReference type="AlphaFoldDB" id="A0A0S4QSY8"/>
<evidence type="ECO:0000256" key="2">
    <source>
        <dbReference type="ARBA" id="ARBA00022723"/>
    </source>
</evidence>
<dbReference type="EMBL" id="FAOZ01000015">
    <property type="protein sequence ID" value="CUU57960.1"/>
    <property type="molecule type" value="Genomic_DNA"/>
</dbReference>
<sequence length="73" mass="7906">MPVTTHTFRVEGMHCGSCSLLIDDALEDLPGVRGARTALRQARTTVELDLDQNSPQDVVAVIEELGYQASPLP</sequence>
<dbReference type="Pfam" id="PF00403">
    <property type="entry name" value="HMA"/>
    <property type="match status" value="1"/>
</dbReference>
<protein>
    <recommendedName>
        <fullName evidence="1">Copper chaperone CopZ</fullName>
    </recommendedName>
</protein>
<organism evidence="4 5">
    <name type="scientific">Parafrankia irregularis</name>
    <dbReference type="NCBI Taxonomy" id="795642"/>
    <lineage>
        <taxon>Bacteria</taxon>
        <taxon>Bacillati</taxon>
        <taxon>Actinomycetota</taxon>
        <taxon>Actinomycetes</taxon>
        <taxon>Frankiales</taxon>
        <taxon>Frankiaceae</taxon>
        <taxon>Parafrankia</taxon>
    </lineage>
</organism>
<dbReference type="PANTHER" id="PTHR46594">
    <property type="entry name" value="P-TYPE CATION-TRANSPORTING ATPASE"/>
    <property type="match status" value="1"/>
</dbReference>
<evidence type="ECO:0000259" key="3">
    <source>
        <dbReference type="PROSITE" id="PS50846"/>
    </source>
</evidence>
<evidence type="ECO:0000313" key="4">
    <source>
        <dbReference type="EMBL" id="CUU57960.1"/>
    </source>
</evidence>
<keyword evidence="2" id="KW-0479">Metal-binding</keyword>
<evidence type="ECO:0000313" key="5">
    <source>
        <dbReference type="Proteomes" id="UP000198802"/>
    </source>
</evidence>
<name>A0A0S4QSY8_9ACTN</name>
<dbReference type="RefSeq" id="WP_054564654.1">
    <property type="nucleotide sequence ID" value="NZ_FAOZ01000015.1"/>
</dbReference>
<dbReference type="PROSITE" id="PS50846">
    <property type="entry name" value="HMA_2"/>
    <property type="match status" value="1"/>
</dbReference>
<keyword evidence="5" id="KW-1185">Reference proteome</keyword>
<reference evidence="5" key="1">
    <citation type="submission" date="2015-11" db="EMBL/GenBank/DDBJ databases">
        <authorList>
            <person name="Varghese N."/>
        </authorList>
    </citation>
    <scope>NUCLEOTIDE SEQUENCE [LARGE SCALE GENOMIC DNA]</scope>
    <source>
        <strain evidence="5">DSM 45899</strain>
    </source>
</reference>
<dbReference type="InterPro" id="IPR006121">
    <property type="entry name" value="HMA_dom"/>
</dbReference>
<dbReference type="Proteomes" id="UP000198802">
    <property type="component" value="Unassembled WGS sequence"/>
</dbReference>
<dbReference type="FunFam" id="3.30.70.100:FF:000001">
    <property type="entry name" value="ATPase copper transporting beta"/>
    <property type="match status" value="1"/>
</dbReference>
<dbReference type="InterPro" id="IPR036163">
    <property type="entry name" value="HMA_dom_sf"/>
</dbReference>
<dbReference type="GO" id="GO:0046872">
    <property type="term" value="F:metal ion binding"/>
    <property type="evidence" value="ECO:0007669"/>
    <property type="project" value="UniProtKB-KW"/>
</dbReference>
<dbReference type="Gene3D" id="3.30.70.100">
    <property type="match status" value="1"/>
</dbReference>
<dbReference type="SUPFAM" id="SSF55008">
    <property type="entry name" value="HMA, heavy metal-associated domain"/>
    <property type="match status" value="1"/>
</dbReference>
<dbReference type="PANTHER" id="PTHR46594:SF4">
    <property type="entry name" value="P-TYPE CATION-TRANSPORTING ATPASE"/>
    <property type="match status" value="1"/>
</dbReference>
<gene>
    <name evidence="4" type="ORF">Ga0074812_115162</name>
</gene>
<evidence type="ECO:0000256" key="1">
    <source>
        <dbReference type="ARBA" id="ARBA00015313"/>
    </source>
</evidence>